<keyword evidence="2" id="KW-1185">Reference proteome</keyword>
<name>A0ABV0KET4_9CYAN</name>
<evidence type="ECO:0000313" key="2">
    <source>
        <dbReference type="Proteomes" id="UP001476950"/>
    </source>
</evidence>
<organism evidence="1 2">
    <name type="scientific">Stenomitos frigidus AS-A4</name>
    <dbReference type="NCBI Taxonomy" id="2933935"/>
    <lineage>
        <taxon>Bacteria</taxon>
        <taxon>Bacillati</taxon>
        <taxon>Cyanobacteriota</taxon>
        <taxon>Cyanophyceae</taxon>
        <taxon>Leptolyngbyales</taxon>
        <taxon>Leptolyngbyaceae</taxon>
        <taxon>Stenomitos</taxon>
    </lineage>
</organism>
<proteinExistence type="predicted"/>
<reference evidence="1 2" key="1">
    <citation type="submission" date="2022-04" db="EMBL/GenBank/DDBJ databases">
        <title>Positive selection, recombination, and allopatry shape intraspecific diversity of widespread and dominant cyanobacteria.</title>
        <authorList>
            <person name="Wei J."/>
            <person name="Shu W."/>
            <person name="Hu C."/>
        </authorList>
    </citation>
    <scope>NUCLEOTIDE SEQUENCE [LARGE SCALE GENOMIC DNA]</scope>
    <source>
        <strain evidence="1 2">AS-A4</strain>
    </source>
</reference>
<gene>
    <name evidence="1" type="ORF">NDI38_04775</name>
</gene>
<protein>
    <recommendedName>
        <fullName evidence="3">MarR family transcriptional regulator</fullName>
    </recommendedName>
</protein>
<accession>A0ABV0KET4</accession>
<dbReference type="RefSeq" id="WP_190450842.1">
    <property type="nucleotide sequence ID" value="NZ_JAMPLM010000002.1"/>
</dbReference>
<dbReference type="EMBL" id="JAMPLM010000002">
    <property type="protein sequence ID" value="MEP1057743.1"/>
    <property type="molecule type" value="Genomic_DNA"/>
</dbReference>
<dbReference type="Proteomes" id="UP001476950">
    <property type="component" value="Unassembled WGS sequence"/>
</dbReference>
<comment type="caution">
    <text evidence="1">The sequence shown here is derived from an EMBL/GenBank/DDBJ whole genome shotgun (WGS) entry which is preliminary data.</text>
</comment>
<evidence type="ECO:0008006" key="3">
    <source>
        <dbReference type="Google" id="ProtNLM"/>
    </source>
</evidence>
<sequence>MKTLAQTKKQASIDRVLEQIEIAKNEAIAFNQKMPSKRDICSTAAVSNDFFRQNGLHNRLALITYDRAAAEVRLVMPKQKRTYKTAKRSTEEALLTIKPTVDKSKPSPETQLLGHLRWRKVPIKTISRLLNIHKDEVQPLIDKLLEKKLIVVHHSAFAKDDKDDEISLANQQQKAG</sequence>
<evidence type="ECO:0000313" key="1">
    <source>
        <dbReference type="EMBL" id="MEP1057743.1"/>
    </source>
</evidence>